<dbReference type="Pfam" id="PF14299">
    <property type="entry name" value="PP2"/>
    <property type="match status" value="1"/>
</dbReference>
<evidence type="ECO:0000313" key="2">
    <source>
        <dbReference type="Proteomes" id="UP001202328"/>
    </source>
</evidence>
<dbReference type="Proteomes" id="UP001202328">
    <property type="component" value="Unassembled WGS sequence"/>
</dbReference>
<dbReference type="AlphaFoldDB" id="A0AAD4TFG2"/>
<proteinExistence type="predicted"/>
<dbReference type="InterPro" id="IPR052147">
    <property type="entry name" value="PP2-like/Lectin"/>
</dbReference>
<sequence>MLFPRMLNISWGDNSEYWVWNSRPDSSRLDISKLNPGVNYEVVFRVMLKYPSIGWDVPVNLRLVLPDGQELVHEEDFGTKPESEWIDIHVGYFTTPPLHPNRGKKKISFSLF</sequence>
<dbReference type="PANTHER" id="PTHR48478:SF1">
    <property type="entry name" value="LECTIN-LIKE"/>
    <property type="match status" value="1"/>
</dbReference>
<comment type="caution">
    <text evidence="1">The sequence shown here is derived from an EMBL/GenBank/DDBJ whole genome shotgun (WGS) entry which is preliminary data.</text>
</comment>
<name>A0AAD4TFG2_9MAGN</name>
<keyword evidence="2" id="KW-1185">Reference proteome</keyword>
<dbReference type="InterPro" id="IPR025886">
    <property type="entry name" value="PP2-like"/>
</dbReference>
<dbReference type="EMBL" id="JAJJMB010001184">
    <property type="protein sequence ID" value="KAI3958039.1"/>
    <property type="molecule type" value="Genomic_DNA"/>
</dbReference>
<reference evidence="1" key="1">
    <citation type="submission" date="2022-04" db="EMBL/GenBank/DDBJ databases">
        <title>A functionally conserved STORR gene fusion in Papaver species that diverged 16.8 million years ago.</title>
        <authorList>
            <person name="Catania T."/>
        </authorList>
    </citation>
    <scope>NUCLEOTIDE SEQUENCE</scope>
    <source>
        <strain evidence="1">S-188037</strain>
    </source>
</reference>
<protein>
    <submittedName>
        <fullName evidence="1">Uncharacterized protein</fullName>
    </submittedName>
</protein>
<evidence type="ECO:0000313" key="1">
    <source>
        <dbReference type="EMBL" id="KAI3958039.1"/>
    </source>
</evidence>
<organism evidence="1 2">
    <name type="scientific">Papaver atlanticum</name>
    <dbReference type="NCBI Taxonomy" id="357466"/>
    <lineage>
        <taxon>Eukaryota</taxon>
        <taxon>Viridiplantae</taxon>
        <taxon>Streptophyta</taxon>
        <taxon>Embryophyta</taxon>
        <taxon>Tracheophyta</taxon>
        <taxon>Spermatophyta</taxon>
        <taxon>Magnoliopsida</taxon>
        <taxon>Ranunculales</taxon>
        <taxon>Papaveraceae</taxon>
        <taxon>Papaveroideae</taxon>
        <taxon>Papaver</taxon>
    </lineage>
</organism>
<gene>
    <name evidence="1" type="ORF">MKW98_020681</name>
</gene>
<dbReference type="GO" id="GO:0030246">
    <property type="term" value="F:carbohydrate binding"/>
    <property type="evidence" value="ECO:0007669"/>
    <property type="project" value="InterPro"/>
</dbReference>
<accession>A0AAD4TFG2</accession>
<dbReference type="PANTHER" id="PTHR48478">
    <property type="entry name" value="LECTIN-LIKE"/>
    <property type="match status" value="1"/>
</dbReference>